<name>A0A0B9APQ3_BRELN</name>
<sequence>MGKRPTQEQVARLAETSTAVVSYVVNNGPRPVAENTRKRVLEAIAATGYRPNSAARTLVSGRSSVIGLVVPDLANPFLALLAQSIEHELFSRAYSMLIGDSADEQRREASVVETLLTHEISGLIWYTVAQPPPQDVLDKLTIPTVILNDIEREDLSAADEAGRVVSVLADEREAARLATEHLVDHGRQRIAHVGGPSQRLNSAARARGWLDAVAASDLRPGGQIAAPFTRQGGFESAAQLVELECDAVVAANEMQGIGLLAGLRRAGVRVPEDLGVIALNGTTAADYSLPTLTTVEMLTADLAAEIADTLDSDSQALTIVPDVRMIARESCGCANIGFGTGR</sequence>
<dbReference type="SUPFAM" id="SSF47413">
    <property type="entry name" value="lambda repressor-like DNA-binding domains"/>
    <property type="match status" value="1"/>
</dbReference>
<dbReference type="CDD" id="cd06267">
    <property type="entry name" value="PBP1_LacI_sugar_binding-like"/>
    <property type="match status" value="1"/>
</dbReference>
<organism evidence="5 6">
    <name type="scientific">Brevibacterium linens</name>
    <dbReference type="NCBI Taxonomy" id="1703"/>
    <lineage>
        <taxon>Bacteria</taxon>
        <taxon>Bacillati</taxon>
        <taxon>Actinomycetota</taxon>
        <taxon>Actinomycetes</taxon>
        <taxon>Micrococcales</taxon>
        <taxon>Brevibacteriaceae</taxon>
        <taxon>Brevibacterium</taxon>
    </lineage>
</organism>
<dbReference type="Gene3D" id="3.40.50.2300">
    <property type="match status" value="2"/>
</dbReference>
<dbReference type="PANTHER" id="PTHR30146">
    <property type="entry name" value="LACI-RELATED TRANSCRIPTIONAL REPRESSOR"/>
    <property type="match status" value="1"/>
</dbReference>
<dbReference type="PATRIC" id="fig|1703.6.peg.1668"/>
<dbReference type="CDD" id="cd01392">
    <property type="entry name" value="HTH_LacI"/>
    <property type="match status" value="1"/>
</dbReference>
<dbReference type="GO" id="GO:0003700">
    <property type="term" value="F:DNA-binding transcription factor activity"/>
    <property type="evidence" value="ECO:0007669"/>
    <property type="project" value="TreeGrafter"/>
</dbReference>
<dbReference type="InterPro" id="IPR028082">
    <property type="entry name" value="Peripla_BP_I"/>
</dbReference>
<keyword evidence="2" id="KW-0238">DNA-binding</keyword>
<dbReference type="EMBL" id="JTJZ01000018">
    <property type="protein sequence ID" value="KHS52802.1"/>
    <property type="molecule type" value="Genomic_DNA"/>
</dbReference>
<dbReference type="Gene3D" id="1.10.260.40">
    <property type="entry name" value="lambda repressor-like DNA-binding domains"/>
    <property type="match status" value="1"/>
</dbReference>
<evidence type="ECO:0000256" key="3">
    <source>
        <dbReference type="ARBA" id="ARBA00023163"/>
    </source>
</evidence>
<dbReference type="InterPro" id="IPR010982">
    <property type="entry name" value="Lambda_DNA-bd_dom_sf"/>
</dbReference>
<keyword evidence="3" id="KW-0804">Transcription</keyword>
<evidence type="ECO:0000256" key="1">
    <source>
        <dbReference type="ARBA" id="ARBA00023015"/>
    </source>
</evidence>
<dbReference type="Proteomes" id="UP000031488">
    <property type="component" value="Unassembled WGS sequence"/>
</dbReference>
<dbReference type="RefSeq" id="WP_039209234.1">
    <property type="nucleotide sequence ID" value="NZ_JTJZ01000018.1"/>
</dbReference>
<dbReference type="OrthoDB" id="37081at2"/>
<proteinExistence type="predicted"/>
<keyword evidence="6" id="KW-1185">Reference proteome</keyword>
<accession>A0A0B9APQ3</accession>
<reference evidence="5 6" key="1">
    <citation type="submission" date="2014-11" db="EMBL/GenBank/DDBJ databases">
        <title>Draft Genome Sequence of Brevibacterium linens AE038-8.</title>
        <authorList>
            <person name="Maizel D."/>
            <person name="Utturkar S.M."/>
            <person name="Brown S.D."/>
            <person name="Ferrero M."/>
            <person name="Rosen B.P."/>
        </authorList>
    </citation>
    <scope>NUCLEOTIDE SEQUENCE [LARGE SCALE GENOMIC DNA]</scope>
    <source>
        <strain evidence="5 6">AE038-8</strain>
    </source>
</reference>
<dbReference type="SUPFAM" id="SSF53822">
    <property type="entry name" value="Periplasmic binding protein-like I"/>
    <property type="match status" value="1"/>
</dbReference>
<dbReference type="Pfam" id="PF13377">
    <property type="entry name" value="Peripla_BP_3"/>
    <property type="match status" value="1"/>
</dbReference>
<keyword evidence="1" id="KW-0805">Transcription regulation</keyword>
<evidence type="ECO:0000259" key="4">
    <source>
        <dbReference type="PROSITE" id="PS50932"/>
    </source>
</evidence>
<comment type="caution">
    <text evidence="5">The sequence shown here is derived from an EMBL/GenBank/DDBJ whole genome shotgun (WGS) entry which is preliminary data.</text>
</comment>
<evidence type="ECO:0000256" key="2">
    <source>
        <dbReference type="ARBA" id="ARBA00023125"/>
    </source>
</evidence>
<protein>
    <submittedName>
        <fullName evidence="5">Transcriptional regulator, LacI family</fullName>
    </submittedName>
</protein>
<dbReference type="PANTHER" id="PTHR30146:SF109">
    <property type="entry name" value="HTH-TYPE TRANSCRIPTIONAL REGULATOR GALS"/>
    <property type="match status" value="1"/>
</dbReference>
<feature type="domain" description="HTH lacI-type" evidence="4">
    <location>
        <begin position="5"/>
        <end position="60"/>
    </location>
</feature>
<dbReference type="PROSITE" id="PS50932">
    <property type="entry name" value="HTH_LACI_2"/>
    <property type="match status" value="1"/>
</dbReference>
<dbReference type="GO" id="GO:0000976">
    <property type="term" value="F:transcription cis-regulatory region binding"/>
    <property type="evidence" value="ECO:0007669"/>
    <property type="project" value="TreeGrafter"/>
</dbReference>
<evidence type="ECO:0000313" key="6">
    <source>
        <dbReference type="Proteomes" id="UP000031488"/>
    </source>
</evidence>
<evidence type="ECO:0000313" key="5">
    <source>
        <dbReference type="EMBL" id="KHS52802.1"/>
    </source>
</evidence>
<dbReference type="InterPro" id="IPR046335">
    <property type="entry name" value="LacI/GalR-like_sensor"/>
</dbReference>
<dbReference type="AlphaFoldDB" id="A0A0B9APQ3"/>
<gene>
    <name evidence="5" type="ORF">AE0388_1785</name>
</gene>
<dbReference type="InterPro" id="IPR000843">
    <property type="entry name" value="HTH_LacI"/>
</dbReference>
<dbReference type="SMART" id="SM00354">
    <property type="entry name" value="HTH_LACI"/>
    <property type="match status" value="1"/>
</dbReference>
<dbReference type="Pfam" id="PF00356">
    <property type="entry name" value="LacI"/>
    <property type="match status" value="1"/>
</dbReference>